<accession>A0ABU2H7V7</accession>
<feature type="chain" id="PRO_5045646285" description="Tripartite-type tricarboxylate transporter receptor subunit TctC" evidence="2">
    <location>
        <begin position="23"/>
        <end position="343"/>
    </location>
</feature>
<dbReference type="InterPro" id="IPR005064">
    <property type="entry name" value="BUG"/>
</dbReference>
<protein>
    <recommendedName>
        <fullName evidence="5">Tripartite-type tricarboxylate transporter receptor subunit TctC</fullName>
    </recommendedName>
</protein>
<dbReference type="PANTHER" id="PTHR42928:SF5">
    <property type="entry name" value="BLR1237 PROTEIN"/>
    <property type="match status" value="1"/>
</dbReference>
<gene>
    <name evidence="3" type="ORF">RIF23_13780</name>
</gene>
<sequence length="343" mass="37219">MHRGRRSSQVIAVSAGATLLLASCANDPGAGTDGEFPNGTVRIVVGSGPGSTMDHLARGLAPHLQDMWGESVAVENVEGANQSAGYHEVANSDPDGHDLFIGVHGTFGIHEHLGNLEPGLEEFEWFGTLLEEPYAFHADADGPFGSFDDLLDDQPIRYGDSGYESPVNPFALTVFDTLDADYVFTPGYDPGEAQSSVLTGEQDVVGRDAAQMLRTGTADDYEVLLVATEEEHPLAPDAMTFPELEDEYDVELPVLDIFQLGFPIGTTPGTPEETVDILADSVRELIEDDAQFQEWMEDNHMSESMQADRIGREVTQEHVADVLEQYEDFGVTDLEERLGNGAN</sequence>
<evidence type="ECO:0000256" key="2">
    <source>
        <dbReference type="SAM" id="SignalP"/>
    </source>
</evidence>
<name>A0ABU2H7V7_9ACTN</name>
<organism evidence="3 4">
    <name type="scientific">Lipingzhangella rawalii</name>
    <dbReference type="NCBI Taxonomy" id="2055835"/>
    <lineage>
        <taxon>Bacteria</taxon>
        <taxon>Bacillati</taxon>
        <taxon>Actinomycetota</taxon>
        <taxon>Actinomycetes</taxon>
        <taxon>Streptosporangiales</taxon>
        <taxon>Nocardiopsidaceae</taxon>
        <taxon>Lipingzhangella</taxon>
    </lineage>
</organism>
<evidence type="ECO:0000313" key="3">
    <source>
        <dbReference type="EMBL" id="MDS1271368.1"/>
    </source>
</evidence>
<dbReference type="Proteomes" id="UP001250214">
    <property type="component" value="Unassembled WGS sequence"/>
</dbReference>
<comment type="similarity">
    <text evidence="1">Belongs to the UPF0065 (bug) family.</text>
</comment>
<keyword evidence="4" id="KW-1185">Reference proteome</keyword>
<dbReference type="PROSITE" id="PS51257">
    <property type="entry name" value="PROKAR_LIPOPROTEIN"/>
    <property type="match status" value="1"/>
</dbReference>
<feature type="signal peptide" evidence="2">
    <location>
        <begin position="1"/>
        <end position="22"/>
    </location>
</feature>
<comment type="caution">
    <text evidence="3">The sequence shown here is derived from an EMBL/GenBank/DDBJ whole genome shotgun (WGS) entry which is preliminary data.</text>
</comment>
<evidence type="ECO:0000256" key="1">
    <source>
        <dbReference type="ARBA" id="ARBA00006987"/>
    </source>
</evidence>
<dbReference type="Gene3D" id="3.40.190.10">
    <property type="entry name" value="Periplasmic binding protein-like II"/>
    <property type="match status" value="1"/>
</dbReference>
<proteinExistence type="inferred from homology"/>
<dbReference type="Gene3D" id="3.40.190.150">
    <property type="entry name" value="Bordetella uptake gene, domain 1"/>
    <property type="match status" value="1"/>
</dbReference>
<dbReference type="EMBL" id="JAVLVT010000005">
    <property type="protein sequence ID" value="MDS1271368.1"/>
    <property type="molecule type" value="Genomic_DNA"/>
</dbReference>
<dbReference type="PANTHER" id="PTHR42928">
    <property type="entry name" value="TRICARBOXYLATE-BINDING PROTEIN"/>
    <property type="match status" value="1"/>
</dbReference>
<evidence type="ECO:0008006" key="5">
    <source>
        <dbReference type="Google" id="ProtNLM"/>
    </source>
</evidence>
<keyword evidence="2" id="KW-0732">Signal</keyword>
<evidence type="ECO:0000313" key="4">
    <source>
        <dbReference type="Proteomes" id="UP001250214"/>
    </source>
</evidence>
<dbReference type="RefSeq" id="WP_310912892.1">
    <property type="nucleotide sequence ID" value="NZ_JAVLVT010000005.1"/>
</dbReference>
<reference evidence="4" key="1">
    <citation type="submission" date="2023-07" db="EMBL/GenBank/DDBJ databases">
        <title>Novel species in the genus Lipingzhangella isolated from Sambhar Salt Lake.</title>
        <authorList>
            <person name="Jiya N."/>
            <person name="Kajale S."/>
            <person name="Sharma A."/>
        </authorList>
    </citation>
    <scope>NUCLEOTIDE SEQUENCE [LARGE SCALE GENOMIC DNA]</scope>
    <source>
        <strain evidence="4">LS1_29</strain>
    </source>
</reference>
<dbReference type="InterPro" id="IPR042100">
    <property type="entry name" value="Bug_dom1"/>
</dbReference>